<dbReference type="InterPro" id="IPR045010">
    <property type="entry name" value="MDR_fam"/>
</dbReference>
<feature type="compositionally biased region" description="Gly residues" evidence="2">
    <location>
        <begin position="161"/>
        <end position="177"/>
    </location>
</feature>
<dbReference type="InterPro" id="IPR011032">
    <property type="entry name" value="GroES-like_sf"/>
</dbReference>
<dbReference type="Proteomes" id="UP001172457">
    <property type="component" value="Unassembled WGS sequence"/>
</dbReference>
<dbReference type="InterPro" id="IPR041694">
    <property type="entry name" value="ADH_N_2"/>
</dbReference>
<reference evidence="4" key="1">
    <citation type="submission" date="2023-03" db="EMBL/GenBank/DDBJ databases">
        <title>Chromosome-scale reference genome and RAD-based genetic map of yellow starthistle (Centaurea solstitialis) reveal putative structural variation and QTLs associated with invader traits.</title>
        <authorList>
            <person name="Reatini B."/>
            <person name="Cang F.A."/>
            <person name="Jiang Q."/>
            <person name="Mckibben M.T.W."/>
            <person name="Barker M.S."/>
            <person name="Rieseberg L.H."/>
            <person name="Dlugosch K.M."/>
        </authorList>
    </citation>
    <scope>NUCLEOTIDE SEQUENCE</scope>
    <source>
        <strain evidence="4">CAN-66</strain>
        <tissue evidence="4">Leaf</tissue>
    </source>
</reference>
<keyword evidence="1" id="KW-0560">Oxidoreductase</keyword>
<accession>A0AA38SA41</accession>
<evidence type="ECO:0000256" key="1">
    <source>
        <dbReference type="ARBA" id="ARBA00023002"/>
    </source>
</evidence>
<feature type="domain" description="Oxidoreductase N-terminal" evidence="3">
    <location>
        <begin position="7"/>
        <end position="75"/>
    </location>
</feature>
<dbReference type="Pfam" id="PF16884">
    <property type="entry name" value="ADH_N_2"/>
    <property type="match status" value="1"/>
</dbReference>
<dbReference type="SUPFAM" id="SSF50129">
    <property type="entry name" value="GroES-like"/>
    <property type="match status" value="1"/>
</dbReference>
<dbReference type="Gene3D" id="3.90.180.10">
    <property type="entry name" value="Medium-chain alcohol dehydrogenases, catalytic domain"/>
    <property type="match status" value="1"/>
</dbReference>
<evidence type="ECO:0000313" key="4">
    <source>
        <dbReference type="EMBL" id="KAJ9535083.1"/>
    </source>
</evidence>
<dbReference type="AlphaFoldDB" id="A0AA38SA41"/>
<gene>
    <name evidence="4" type="ORF">OSB04_un001842</name>
</gene>
<evidence type="ECO:0000256" key="2">
    <source>
        <dbReference type="SAM" id="MobiDB-lite"/>
    </source>
</evidence>
<keyword evidence="5" id="KW-1185">Reference proteome</keyword>
<name>A0AA38SA41_9ASTR</name>
<protein>
    <recommendedName>
        <fullName evidence="3">Oxidoreductase N-terminal domain-containing protein</fullName>
    </recommendedName>
</protein>
<feature type="region of interest" description="Disordered" evidence="2">
    <location>
        <begin position="155"/>
        <end position="177"/>
    </location>
</feature>
<proteinExistence type="predicted"/>
<organism evidence="4 5">
    <name type="scientific">Centaurea solstitialis</name>
    <name type="common">yellow star-thistle</name>
    <dbReference type="NCBI Taxonomy" id="347529"/>
    <lineage>
        <taxon>Eukaryota</taxon>
        <taxon>Viridiplantae</taxon>
        <taxon>Streptophyta</taxon>
        <taxon>Embryophyta</taxon>
        <taxon>Tracheophyta</taxon>
        <taxon>Spermatophyta</taxon>
        <taxon>Magnoliopsida</taxon>
        <taxon>eudicotyledons</taxon>
        <taxon>Gunneridae</taxon>
        <taxon>Pentapetalae</taxon>
        <taxon>asterids</taxon>
        <taxon>campanulids</taxon>
        <taxon>Asterales</taxon>
        <taxon>Asteraceae</taxon>
        <taxon>Carduoideae</taxon>
        <taxon>Cardueae</taxon>
        <taxon>Centaureinae</taxon>
        <taxon>Centaurea</taxon>
    </lineage>
</organism>
<dbReference type="PANTHER" id="PTHR43205">
    <property type="entry name" value="PROSTAGLANDIN REDUCTASE"/>
    <property type="match status" value="1"/>
</dbReference>
<evidence type="ECO:0000259" key="3">
    <source>
        <dbReference type="Pfam" id="PF16884"/>
    </source>
</evidence>
<dbReference type="GO" id="GO:0032440">
    <property type="term" value="F:2-alkenal reductase [NAD(P)H] activity"/>
    <property type="evidence" value="ECO:0007669"/>
    <property type="project" value="TreeGrafter"/>
</dbReference>
<sequence>MAEVRNKKVILKDYVNGFPKESDMLLDASSIISLSLSEASNGILVKNLYLSCDPYMRGRMSKSQGSYVDSFTPGSIRTRTPTNGGEKESRWLVVVGGGRPQVVAVVWCDREKRRGEDNRSAVANGGEQMVGGRRWCTTEVVVVAPAVHEGGFSDLKEEDGVGGSVGGGSGGVDGGSGGGGDCAMVVRWWRQVVVVVDVEDEVGVCGCCSFQFGEDDGF</sequence>
<evidence type="ECO:0000313" key="5">
    <source>
        <dbReference type="Proteomes" id="UP001172457"/>
    </source>
</evidence>
<dbReference type="EMBL" id="JARYMX010000823">
    <property type="protein sequence ID" value="KAJ9535083.1"/>
    <property type="molecule type" value="Genomic_DNA"/>
</dbReference>
<comment type="caution">
    <text evidence="4">The sequence shown here is derived from an EMBL/GenBank/DDBJ whole genome shotgun (WGS) entry which is preliminary data.</text>
</comment>
<dbReference type="PANTHER" id="PTHR43205:SF7">
    <property type="entry name" value="PROSTAGLANDIN REDUCTASE 1"/>
    <property type="match status" value="1"/>
</dbReference>